<dbReference type="InterPro" id="IPR000182">
    <property type="entry name" value="GNAT_dom"/>
</dbReference>
<gene>
    <name evidence="2" type="ORF">HYG86_07080</name>
</gene>
<dbReference type="PROSITE" id="PS51186">
    <property type="entry name" value="GNAT"/>
    <property type="match status" value="1"/>
</dbReference>
<dbReference type="CDD" id="cd04301">
    <property type="entry name" value="NAT_SF"/>
    <property type="match status" value="1"/>
</dbReference>
<proteinExistence type="predicted"/>
<evidence type="ECO:0000313" key="2">
    <source>
        <dbReference type="EMBL" id="QNO14560.1"/>
    </source>
</evidence>
<dbReference type="Gene3D" id="3.40.630.30">
    <property type="match status" value="1"/>
</dbReference>
<protein>
    <submittedName>
        <fullName evidence="2">GNAT family N-acetyltransferase</fullName>
    </submittedName>
</protein>
<dbReference type="AlphaFoldDB" id="A0A7G9W798"/>
<dbReference type="EMBL" id="CP058559">
    <property type="protein sequence ID" value="QNO14560.1"/>
    <property type="molecule type" value="Genomic_DNA"/>
</dbReference>
<dbReference type="RefSeq" id="WP_213168353.1">
    <property type="nucleotide sequence ID" value="NZ_CP058559.1"/>
</dbReference>
<dbReference type="InterPro" id="IPR016181">
    <property type="entry name" value="Acyl_CoA_acyltransferase"/>
</dbReference>
<dbReference type="Pfam" id="PF00583">
    <property type="entry name" value="Acetyltransf_1"/>
    <property type="match status" value="1"/>
</dbReference>
<keyword evidence="3" id="KW-1185">Reference proteome</keyword>
<name>A0A7G9W798_ALKCA</name>
<evidence type="ECO:0000259" key="1">
    <source>
        <dbReference type="PROSITE" id="PS51186"/>
    </source>
</evidence>
<organism evidence="2 3">
    <name type="scientific">Alkalicella caledoniensis</name>
    <dbReference type="NCBI Taxonomy" id="2731377"/>
    <lineage>
        <taxon>Bacteria</taxon>
        <taxon>Bacillati</taxon>
        <taxon>Bacillota</taxon>
        <taxon>Clostridia</taxon>
        <taxon>Eubacteriales</taxon>
        <taxon>Proteinivoracaceae</taxon>
        <taxon>Alkalicella</taxon>
    </lineage>
</organism>
<accession>A0A7G9W798</accession>
<evidence type="ECO:0000313" key="3">
    <source>
        <dbReference type="Proteomes" id="UP000516160"/>
    </source>
</evidence>
<reference evidence="2 3" key="1">
    <citation type="submission" date="2020-07" db="EMBL/GenBank/DDBJ databases">
        <title>Alkalicella. sp. LB2 genome.</title>
        <authorList>
            <person name="Postec A."/>
            <person name="Quemeneur M."/>
        </authorList>
    </citation>
    <scope>NUCLEOTIDE SEQUENCE [LARGE SCALE GENOMIC DNA]</scope>
    <source>
        <strain evidence="2 3">LB2</strain>
    </source>
</reference>
<sequence>MYYRVLTKEENYKLQEINRREIAEKIYLYIEGKLVLKERFYDIKGWHPQEVEKYIGVLNQIHERGGYIIGAFDGDIICGIAALDNVFFGQSKAYLNFDKLYVSYEYRGKGIGRKLMEICCQKAKELGAKKLYVSSSEFENTVNFYIGMGCTIVEEYIKEKQELEPEDIHLELKL</sequence>
<dbReference type="SUPFAM" id="SSF55729">
    <property type="entry name" value="Acyl-CoA N-acyltransferases (Nat)"/>
    <property type="match status" value="1"/>
</dbReference>
<dbReference type="KEGG" id="acae:HYG86_07080"/>
<feature type="domain" description="N-acetyltransferase" evidence="1">
    <location>
        <begin position="1"/>
        <end position="174"/>
    </location>
</feature>
<keyword evidence="2" id="KW-0808">Transferase</keyword>
<dbReference type="Proteomes" id="UP000516160">
    <property type="component" value="Chromosome"/>
</dbReference>
<dbReference type="GO" id="GO:0016747">
    <property type="term" value="F:acyltransferase activity, transferring groups other than amino-acyl groups"/>
    <property type="evidence" value="ECO:0007669"/>
    <property type="project" value="InterPro"/>
</dbReference>